<dbReference type="OrthoDB" id="4049658at2759"/>
<gene>
    <name evidence="2" type="ORF">HG537_0C05050</name>
</gene>
<dbReference type="EMBL" id="CP059269">
    <property type="protein sequence ID" value="QLQ79856.1"/>
    <property type="molecule type" value="Genomic_DNA"/>
</dbReference>
<keyword evidence="3" id="KW-1185">Reference proteome</keyword>
<dbReference type="AlphaFoldDB" id="A0A7H9HRU0"/>
<evidence type="ECO:0000256" key="1">
    <source>
        <dbReference type="SAM" id="MobiDB-lite"/>
    </source>
</evidence>
<feature type="region of interest" description="Disordered" evidence="1">
    <location>
        <begin position="32"/>
        <end position="64"/>
    </location>
</feature>
<evidence type="ECO:0000313" key="3">
    <source>
        <dbReference type="Proteomes" id="UP000510647"/>
    </source>
</evidence>
<proteinExistence type="predicted"/>
<organism evidence="2 3">
    <name type="scientific">Torulaspora globosa</name>
    <dbReference type="NCBI Taxonomy" id="48254"/>
    <lineage>
        <taxon>Eukaryota</taxon>
        <taxon>Fungi</taxon>
        <taxon>Dikarya</taxon>
        <taxon>Ascomycota</taxon>
        <taxon>Saccharomycotina</taxon>
        <taxon>Saccharomycetes</taxon>
        <taxon>Saccharomycetales</taxon>
        <taxon>Saccharomycetaceae</taxon>
        <taxon>Torulaspora</taxon>
    </lineage>
</organism>
<dbReference type="Proteomes" id="UP000510647">
    <property type="component" value="Chromosome 3"/>
</dbReference>
<evidence type="ECO:0000313" key="2">
    <source>
        <dbReference type="EMBL" id="QLQ79856.1"/>
    </source>
</evidence>
<protein>
    <submittedName>
        <fullName evidence="2">Uncharacterized protein</fullName>
    </submittedName>
</protein>
<feature type="compositionally biased region" description="Polar residues" evidence="1">
    <location>
        <begin position="50"/>
        <end position="64"/>
    </location>
</feature>
<reference evidence="2 3" key="1">
    <citation type="submission" date="2020-06" db="EMBL/GenBank/DDBJ databases">
        <title>The yeast mating-type switching endonuclease HO is a domesticated member of an unorthodox homing genetic element family.</title>
        <authorList>
            <person name="Coughlan A.Y."/>
            <person name="Lombardi L."/>
            <person name="Braun-Galleani S."/>
            <person name="Martos A.R."/>
            <person name="Galeote V."/>
            <person name="Bigey F."/>
            <person name="Dequin S."/>
            <person name="Byrne K.P."/>
            <person name="Wolfe K.H."/>
        </authorList>
    </citation>
    <scope>NUCLEOTIDE SEQUENCE [LARGE SCALE GENOMIC DNA]</scope>
    <source>
        <strain evidence="2 3">CBS2947</strain>
    </source>
</reference>
<sequence>MFNYIRRAPYSTGVTQEFLQGILQRAQEATAKKAAPAVKSRKSTDKRAQQRTSGNSNRRNAQQKFVGTITPRVKPTFNHSIINRQPQFKKKDVKSVKSSAAAEDLIEAFESTNDSTGRGKSKIRRSTPAKKREVAGMVKKTSFTDVVAPATRNIQKQEGYIPQEPTLASLLKFYPGLINTPASRLINYSLELMKAADFPLYRQANYGVLENVNEPPKNVTFSLKTPSFGQYTESMPLTFEKEKMFQNLSVKADPASFDSIVLGKYQQLAPLKAEQFKSVTQDNSKRKELLNNSEVVRRSLQGVNISPDTKQAVYQVCSGLAPIAELTQ</sequence>
<name>A0A7H9HRU0_9SACH</name>
<accession>A0A7H9HRU0</accession>